<name>K0TIL2_THAOC</name>
<feature type="non-terminal residue" evidence="2">
    <location>
        <position position="1"/>
    </location>
</feature>
<feature type="region of interest" description="Disordered" evidence="1">
    <location>
        <begin position="60"/>
        <end position="94"/>
    </location>
</feature>
<feature type="region of interest" description="Disordered" evidence="1">
    <location>
        <begin position="1"/>
        <end position="46"/>
    </location>
</feature>
<reference evidence="2 3" key="1">
    <citation type="journal article" date="2012" name="Genome Biol.">
        <title>Genome and low-iron response of an oceanic diatom adapted to chronic iron limitation.</title>
        <authorList>
            <person name="Lommer M."/>
            <person name="Specht M."/>
            <person name="Roy A.S."/>
            <person name="Kraemer L."/>
            <person name="Andreson R."/>
            <person name="Gutowska M.A."/>
            <person name="Wolf J."/>
            <person name="Bergner S.V."/>
            <person name="Schilhabel M.B."/>
            <person name="Klostermeier U.C."/>
            <person name="Beiko R.G."/>
            <person name="Rosenstiel P."/>
            <person name="Hippler M."/>
            <person name="Laroche J."/>
        </authorList>
    </citation>
    <scope>NUCLEOTIDE SEQUENCE [LARGE SCALE GENOMIC DNA]</scope>
    <source>
        <strain evidence="2 3">CCMP1005</strain>
    </source>
</reference>
<evidence type="ECO:0000256" key="1">
    <source>
        <dbReference type="SAM" id="MobiDB-lite"/>
    </source>
</evidence>
<protein>
    <submittedName>
        <fullName evidence="2">Uncharacterized protein</fullName>
    </submittedName>
</protein>
<dbReference type="Proteomes" id="UP000266841">
    <property type="component" value="Unassembled WGS sequence"/>
</dbReference>
<keyword evidence="3" id="KW-1185">Reference proteome</keyword>
<gene>
    <name evidence="2" type="ORF">THAOC_08259</name>
</gene>
<accession>K0TIL2</accession>
<evidence type="ECO:0000313" key="3">
    <source>
        <dbReference type="Proteomes" id="UP000266841"/>
    </source>
</evidence>
<comment type="caution">
    <text evidence="2">The sequence shown here is derived from an EMBL/GenBank/DDBJ whole genome shotgun (WGS) entry which is preliminary data.</text>
</comment>
<dbReference type="AlphaFoldDB" id="K0TIL2"/>
<proteinExistence type="predicted"/>
<organism evidence="2 3">
    <name type="scientific">Thalassiosira oceanica</name>
    <name type="common">Marine diatom</name>
    <dbReference type="NCBI Taxonomy" id="159749"/>
    <lineage>
        <taxon>Eukaryota</taxon>
        <taxon>Sar</taxon>
        <taxon>Stramenopiles</taxon>
        <taxon>Ochrophyta</taxon>
        <taxon>Bacillariophyta</taxon>
        <taxon>Coscinodiscophyceae</taxon>
        <taxon>Thalassiosirophycidae</taxon>
        <taxon>Thalassiosirales</taxon>
        <taxon>Thalassiosiraceae</taxon>
        <taxon>Thalassiosira</taxon>
    </lineage>
</organism>
<feature type="compositionally biased region" description="Basic and acidic residues" evidence="1">
    <location>
        <begin position="76"/>
        <end position="94"/>
    </location>
</feature>
<dbReference type="EMBL" id="AGNL01008615">
    <property type="protein sequence ID" value="EJK70387.1"/>
    <property type="molecule type" value="Genomic_DNA"/>
</dbReference>
<sequence length="94" mass="9783">GAAGGREEQAGGDAEEHAEEDRADGTPPPALGRKNTHGSPPRTFLANLGLKSRCTLRSPIAFSPPAATQQGDVDEVDVKQREGAEGQHGRGPDE</sequence>
<evidence type="ECO:0000313" key="2">
    <source>
        <dbReference type="EMBL" id="EJK70387.1"/>
    </source>
</evidence>